<reference evidence="2 3" key="1">
    <citation type="submission" date="2023-11" db="EMBL/GenBank/DDBJ databases">
        <title>Draft genome of Azohydromonas lata strain H1 (DSM1123), a polyhydroxyalkanoate producer.</title>
        <authorList>
            <person name="Traversa D."/>
            <person name="D'Addabbo P."/>
            <person name="Pazzani C."/>
            <person name="Manzari C."/>
            <person name="Chiara M."/>
            <person name="Scrascia M."/>
        </authorList>
    </citation>
    <scope>NUCLEOTIDE SEQUENCE [LARGE SCALE GENOMIC DNA]</scope>
    <source>
        <strain evidence="2 3">H1</strain>
    </source>
</reference>
<name>A0ABU5IIE8_9BURK</name>
<dbReference type="InterPro" id="IPR006311">
    <property type="entry name" value="TAT_signal"/>
</dbReference>
<evidence type="ECO:0000313" key="2">
    <source>
        <dbReference type="EMBL" id="MDZ5458271.1"/>
    </source>
</evidence>
<keyword evidence="3" id="KW-1185">Reference proteome</keyword>
<dbReference type="EMBL" id="JAXOJX010000027">
    <property type="protein sequence ID" value="MDZ5458271.1"/>
    <property type="molecule type" value="Genomic_DNA"/>
</dbReference>
<organism evidence="2 3">
    <name type="scientific">Azohydromonas lata</name>
    <dbReference type="NCBI Taxonomy" id="45677"/>
    <lineage>
        <taxon>Bacteria</taxon>
        <taxon>Pseudomonadati</taxon>
        <taxon>Pseudomonadota</taxon>
        <taxon>Betaproteobacteria</taxon>
        <taxon>Burkholderiales</taxon>
        <taxon>Sphaerotilaceae</taxon>
        <taxon>Azohydromonas</taxon>
    </lineage>
</organism>
<dbReference type="PROSITE" id="PS51318">
    <property type="entry name" value="TAT"/>
    <property type="match status" value="1"/>
</dbReference>
<feature type="chain" id="PRO_5047023391" evidence="1">
    <location>
        <begin position="31"/>
        <end position="218"/>
    </location>
</feature>
<proteinExistence type="predicted"/>
<keyword evidence="1" id="KW-0732">Signal</keyword>
<protein>
    <submittedName>
        <fullName evidence="2">Uncharacterized protein</fullName>
    </submittedName>
</protein>
<evidence type="ECO:0000313" key="3">
    <source>
        <dbReference type="Proteomes" id="UP001293718"/>
    </source>
</evidence>
<gene>
    <name evidence="2" type="ORF">SM757_16975</name>
</gene>
<comment type="caution">
    <text evidence="2">The sequence shown here is derived from an EMBL/GenBank/DDBJ whole genome shotgun (WGS) entry which is preliminary data.</text>
</comment>
<evidence type="ECO:0000256" key="1">
    <source>
        <dbReference type="SAM" id="SignalP"/>
    </source>
</evidence>
<sequence length="218" mass="23049">MNRSNFSLRRAALAAGLAAAAAASSTAALAAGDDLAAAEWDAPFVFNMVRSPGLASSPACVVNAKGRVSIQKVGEAEEMTVQLQGLPANTEFDLFVLSVPNFPFGMGWYQGDMKTDWQGKARQKFIGRFNKETFSLAIGNSVPAPHVHDSPFPDASATPLTPPVHQYHLGLWFNSPADAQKAGCPGAVTPFNGEHNAGVQVLNTSNFPDLAGPLKRVK</sequence>
<dbReference type="RefSeq" id="WP_322466396.1">
    <property type="nucleotide sequence ID" value="NZ_JAXOJX010000027.1"/>
</dbReference>
<accession>A0ABU5IIE8</accession>
<feature type="signal peptide" evidence="1">
    <location>
        <begin position="1"/>
        <end position="30"/>
    </location>
</feature>
<dbReference type="Proteomes" id="UP001293718">
    <property type="component" value="Unassembled WGS sequence"/>
</dbReference>